<protein>
    <submittedName>
        <fullName evidence="1">YbhB/YbcL family Raf kinase inhibitor-like protein</fullName>
    </submittedName>
</protein>
<gene>
    <name evidence="1" type="ORF">ACFO5W_20200</name>
</gene>
<organism evidence="1 2">
    <name type="scientific">Dyella halodurans</name>
    <dbReference type="NCBI Taxonomy" id="1920171"/>
    <lineage>
        <taxon>Bacteria</taxon>
        <taxon>Pseudomonadati</taxon>
        <taxon>Pseudomonadota</taxon>
        <taxon>Gammaproteobacteria</taxon>
        <taxon>Lysobacterales</taxon>
        <taxon>Rhodanobacteraceae</taxon>
        <taxon>Dyella</taxon>
    </lineage>
</organism>
<name>A0ABV9C870_9GAMM</name>
<reference evidence="2" key="1">
    <citation type="journal article" date="2019" name="Int. J. Syst. Evol. Microbiol.">
        <title>The Global Catalogue of Microorganisms (GCM) 10K type strain sequencing project: providing services to taxonomists for standard genome sequencing and annotation.</title>
        <authorList>
            <consortium name="The Broad Institute Genomics Platform"/>
            <consortium name="The Broad Institute Genome Sequencing Center for Infectious Disease"/>
            <person name="Wu L."/>
            <person name="Ma J."/>
        </authorList>
    </citation>
    <scope>NUCLEOTIDE SEQUENCE [LARGE SCALE GENOMIC DNA]</scope>
    <source>
        <strain evidence="2">CCM 4481</strain>
    </source>
</reference>
<dbReference type="EMBL" id="JBHSGA010000025">
    <property type="protein sequence ID" value="MFC4528977.1"/>
    <property type="molecule type" value="Genomic_DNA"/>
</dbReference>
<dbReference type="PANTHER" id="PTHR30289:SF1">
    <property type="entry name" value="PEBP (PHOSPHATIDYLETHANOLAMINE-BINDING PROTEIN) FAMILY PROTEIN"/>
    <property type="match status" value="1"/>
</dbReference>
<comment type="caution">
    <text evidence="1">The sequence shown here is derived from an EMBL/GenBank/DDBJ whole genome shotgun (WGS) entry which is preliminary data.</text>
</comment>
<dbReference type="Pfam" id="PF01161">
    <property type="entry name" value="PBP"/>
    <property type="match status" value="1"/>
</dbReference>
<dbReference type="SUPFAM" id="SSF49777">
    <property type="entry name" value="PEBP-like"/>
    <property type="match status" value="1"/>
</dbReference>
<accession>A0ABV9C870</accession>
<dbReference type="PANTHER" id="PTHR30289">
    <property type="entry name" value="UNCHARACTERIZED PROTEIN YBCL-RELATED"/>
    <property type="match status" value="1"/>
</dbReference>
<dbReference type="Gene3D" id="3.90.280.10">
    <property type="entry name" value="PEBP-like"/>
    <property type="match status" value="1"/>
</dbReference>
<dbReference type="GO" id="GO:0004860">
    <property type="term" value="F:protein kinase inhibitor activity"/>
    <property type="evidence" value="ECO:0007669"/>
    <property type="project" value="UniProtKB-KW"/>
</dbReference>
<sequence length="188" mass="19810">MIARLLGTLLRGRRAGDRHLLCRDLPVEAGETALQLASTAFTAGGMIPVRYAGAGVGANVFPALAWSATPPGTVELVLVMEDPDAPLRRPFVHLIAAGIDPSFTLVDDGGLGADDGVPCVFGLTTFRHLGYSGPRALPGHGTHRYVFQLFALGRPSGLAQGARRAALVDALQGKLLARGTFEGLFERR</sequence>
<dbReference type="InterPro" id="IPR036610">
    <property type="entry name" value="PEBP-like_sf"/>
</dbReference>
<dbReference type="Proteomes" id="UP001595961">
    <property type="component" value="Unassembled WGS sequence"/>
</dbReference>
<evidence type="ECO:0000313" key="1">
    <source>
        <dbReference type="EMBL" id="MFC4528977.1"/>
    </source>
</evidence>
<keyword evidence="1" id="KW-0649">Protein kinase inhibitor</keyword>
<evidence type="ECO:0000313" key="2">
    <source>
        <dbReference type="Proteomes" id="UP001595961"/>
    </source>
</evidence>
<keyword evidence="2" id="KW-1185">Reference proteome</keyword>
<proteinExistence type="predicted"/>
<dbReference type="InterPro" id="IPR008914">
    <property type="entry name" value="PEBP"/>
</dbReference>
<dbReference type="InterPro" id="IPR005247">
    <property type="entry name" value="YbhB_YbcL/LppC-like"/>
</dbReference>
<dbReference type="CDD" id="cd00865">
    <property type="entry name" value="PEBP_bact_arch"/>
    <property type="match status" value="1"/>
</dbReference>
<dbReference type="RefSeq" id="WP_266151638.1">
    <property type="nucleotide sequence ID" value="NZ_CP064028.1"/>
</dbReference>